<feature type="transmembrane region" description="Helical" evidence="2">
    <location>
        <begin position="105"/>
        <end position="125"/>
    </location>
</feature>
<organism evidence="3 4">
    <name type="scientific">Kocuria rhizophila</name>
    <dbReference type="NCBI Taxonomy" id="72000"/>
    <lineage>
        <taxon>Bacteria</taxon>
        <taxon>Bacillati</taxon>
        <taxon>Actinomycetota</taxon>
        <taxon>Actinomycetes</taxon>
        <taxon>Micrococcales</taxon>
        <taxon>Micrococcaceae</taxon>
        <taxon>Kocuria</taxon>
    </lineage>
</organism>
<keyword evidence="2" id="KW-0472">Membrane</keyword>
<evidence type="ECO:0000313" key="4">
    <source>
        <dbReference type="Proteomes" id="UP000298017"/>
    </source>
</evidence>
<dbReference type="AlphaFoldDB" id="A0AAX2SBT5"/>
<accession>A0AAX2SBT5</accession>
<keyword evidence="2" id="KW-1133">Transmembrane helix</keyword>
<comment type="caution">
    <text evidence="3">The sequence shown here is derived from an EMBL/GenBank/DDBJ whole genome shotgun (WGS) entry which is preliminary data.</text>
</comment>
<name>A0AAX2SBT5_KOCRH</name>
<feature type="transmembrane region" description="Helical" evidence="2">
    <location>
        <begin position="80"/>
        <end position="99"/>
    </location>
</feature>
<keyword evidence="2" id="KW-0812">Transmembrane</keyword>
<evidence type="ECO:0000313" key="3">
    <source>
        <dbReference type="EMBL" id="TFH99334.1"/>
    </source>
</evidence>
<gene>
    <name evidence="3" type="ORF">E4P33_10870</name>
</gene>
<feature type="transmembrane region" description="Helical" evidence="2">
    <location>
        <begin position="212"/>
        <end position="229"/>
    </location>
</feature>
<feature type="transmembrane region" description="Helical" evidence="2">
    <location>
        <begin position="365"/>
        <end position="384"/>
    </location>
</feature>
<feature type="transmembrane region" description="Helical" evidence="2">
    <location>
        <begin position="137"/>
        <end position="158"/>
    </location>
</feature>
<evidence type="ECO:0000256" key="2">
    <source>
        <dbReference type="SAM" id="Phobius"/>
    </source>
</evidence>
<dbReference type="RefSeq" id="WP_121566650.1">
    <property type="nucleotide sequence ID" value="NZ_CP108528.1"/>
</dbReference>
<dbReference type="PANTHER" id="PTHR37422:SF13">
    <property type="entry name" value="LIPOPOLYSACCHARIDE BIOSYNTHESIS PROTEIN PA4999-RELATED"/>
    <property type="match status" value="1"/>
</dbReference>
<sequence>MGTIVAALVGVLAGVGACMAMGRWPKASCVVLLIMTLLSQTLATVSGVSLLGNVDEIAVALALLVFSARRLVLHGSLRCLGAYWFFGAFFALGLVSSVINTVPLSVWGLGAFLILKGPLLALGVMQLDWCREDLRPAARVATAILVLILLSAVLNAAAPEAWNSVVGRAPVSYRLGIPSLTGVFDHPVGLGSTMGMAFLAVLAYHRIIARSVWTYGLLVATGLAGLLTFRRKSVASTALVAVVGRLWLPGLKAKAAATIAILVPAALIVGWEPLTQVITTSYHEYFDNVGVTARTLMTIDSVKLAAAAFPLGVGFGRFGSAVASSTYSPLYVDLGYQRIYGMGEGARGGFLTDTFWPSVLAETGALGMLCYVTALVLLMVPAWRLMRRHAHPHVRWLGAVAVSWMAQMFVESLAAPVFTGPPMFGPVFMVVGIAAAVYLRESSGGGLAPVVLEVAPAVQGEAPWARSASATTPGGLAGSGVVLPEPSDDCLPSRATRCEDSTSRVPSAPHQQDEGETS</sequence>
<dbReference type="Proteomes" id="UP000298017">
    <property type="component" value="Unassembled WGS sequence"/>
</dbReference>
<dbReference type="EMBL" id="SPNK01000015">
    <property type="protein sequence ID" value="TFH99334.1"/>
    <property type="molecule type" value="Genomic_DNA"/>
</dbReference>
<dbReference type="InterPro" id="IPR051533">
    <property type="entry name" value="WaaL-like"/>
</dbReference>
<evidence type="ECO:0008006" key="5">
    <source>
        <dbReference type="Google" id="ProtNLM"/>
    </source>
</evidence>
<keyword evidence="4" id="KW-1185">Reference proteome</keyword>
<reference evidence="3 4" key="1">
    <citation type="submission" date="2019-03" db="EMBL/GenBank/DDBJ databases">
        <title>Genome Sequencing and Assembly of Various Microbes Isolated from Alder Root Nodule.</title>
        <authorList>
            <person name="Swanson E."/>
            <person name="Sevigny J.L."/>
            <person name="Pesce C."/>
            <person name="Davis I."/>
            <person name="Kleiner V."/>
            <person name="Tisa L."/>
        </authorList>
    </citation>
    <scope>NUCLEOTIDE SEQUENCE [LARGE SCALE GENOMIC DNA]</scope>
    <source>
        <strain evidence="3 4">4R-31</strain>
    </source>
</reference>
<feature type="transmembrane region" description="Helical" evidence="2">
    <location>
        <begin position="423"/>
        <end position="439"/>
    </location>
</feature>
<evidence type="ECO:0000256" key="1">
    <source>
        <dbReference type="SAM" id="MobiDB-lite"/>
    </source>
</evidence>
<feature type="transmembrane region" description="Helical" evidence="2">
    <location>
        <begin position="44"/>
        <end position="68"/>
    </location>
</feature>
<feature type="region of interest" description="Disordered" evidence="1">
    <location>
        <begin position="466"/>
        <end position="518"/>
    </location>
</feature>
<feature type="transmembrane region" description="Helical" evidence="2">
    <location>
        <begin position="188"/>
        <end position="205"/>
    </location>
</feature>
<dbReference type="PANTHER" id="PTHR37422">
    <property type="entry name" value="TEICHURONIC ACID BIOSYNTHESIS PROTEIN TUAE"/>
    <property type="match status" value="1"/>
</dbReference>
<protein>
    <recommendedName>
        <fullName evidence="5">O-antigen ligase domain-containing protein</fullName>
    </recommendedName>
</protein>
<feature type="transmembrane region" description="Helical" evidence="2">
    <location>
        <begin position="396"/>
        <end position="417"/>
    </location>
</feature>
<dbReference type="GeneID" id="93232282"/>
<proteinExistence type="predicted"/>